<keyword evidence="3" id="KW-1185">Reference proteome</keyword>
<proteinExistence type="predicted"/>
<dbReference type="Proteomes" id="UP001239462">
    <property type="component" value="Unassembled WGS sequence"/>
</dbReference>
<gene>
    <name evidence="2" type="ORF">QTN89_01525</name>
</gene>
<evidence type="ECO:0008006" key="4">
    <source>
        <dbReference type="Google" id="ProtNLM"/>
    </source>
</evidence>
<sequence>MARLLVFLTIVALFVSFPVAKVGAADGEPEKYTLRYALDHGQRLNYEVTHVAKTKTRIQGQEEVSQVHTVSQRYWDVKDVNEKDMTFDHVVDAVEMTQQQGDQEEIRWSSTSGDDAPVQFSKVAEQIGKTLSTISVNARGQETAREDHGGSRASLGMGSLTLALPENPIAIGESWSIPREIKTRTDDGLVKPIKIRELYTLEKVKSGVATLSIRSEPLTPIKEESVRAQVVQQLSNGTIKFDLDAGHMISKELNWDETVVGFQGPNSLMEYRARMNEELVDVPHTARHNPLGKSVLSE</sequence>
<accession>A0ABT7PC61</accession>
<evidence type="ECO:0000313" key="3">
    <source>
        <dbReference type="Proteomes" id="UP001239462"/>
    </source>
</evidence>
<evidence type="ECO:0000313" key="2">
    <source>
        <dbReference type="EMBL" id="MDM4014090.1"/>
    </source>
</evidence>
<name>A0ABT7PC61_9BACT</name>
<protein>
    <recommendedName>
        <fullName evidence="4">Secreted protein</fullName>
    </recommendedName>
</protein>
<feature type="chain" id="PRO_5045094135" description="Secreted protein" evidence="1">
    <location>
        <begin position="25"/>
        <end position="298"/>
    </location>
</feature>
<feature type="signal peptide" evidence="1">
    <location>
        <begin position="1"/>
        <end position="24"/>
    </location>
</feature>
<dbReference type="RefSeq" id="WP_289161832.1">
    <property type="nucleotide sequence ID" value="NZ_JASZZN010000001.1"/>
</dbReference>
<dbReference type="EMBL" id="JASZZN010000001">
    <property type="protein sequence ID" value="MDM4014090.1"/>
    <property type="molecule type" value="Genomic_DNA"/>
</dbReference>
<comment type="caution">
    <text evidence="2">The sequence shown here is derived from an EMBL/GenBank/DDBJ whole genome shotgun (WGS) entry which is preliminary data.</text>
</comment>
<keyword evidence="1" id="KW-0732">Signal</keyword>
<reference evidence="2 3" key="1">
    <citation type="submission" date="2023-06" db="EMBL/GenBank/DDBJ databases">
        <title>Roseiconus lacunae JC819 isolated from Gulf of Mannar region, Tamil Nadu.</title>
        <authorList>
            <person name="Pk S."/>
            <person name="Ch S."/>
            <person name="Ch V.R."/>
        </authorList>
    </citation>
    <scope>NUCLEOTIDE SEQUENCE [LARGE SCALE GENOMIC DNA]</scope>
    <source>
        <strain evidence="2 3">JC819</strain>
    </source>
</reference>
<evidence type="ECO:0000256" key="1">
    <source>
        <dbReference type="SAM" id="SignalP"/>
    </source>
</evidence>
<organism evidence="2 3">
    <name type="scientific">Roseiconus lacunae</name>
    <dbReference type="NCBI Taxonomy" id="2605694"/>
    <lineage>
        <taxon>Bacteria</taxon>
        <taxon>Pseudomonadati</taxon>
        <taxon>Planctomycetota</taxon>
        <taxon>Planctomycetia</taxon>
        <taxon>Pirellulales</taxon>
        <taxon>Pirellulaceae</taxon>
        <taxon>Roseiconus</taxon>
    </lineage>
</organism>